<reference evidence="2" key="1">
    <citation type="journal article" date="2022" name="Mol. Ecol. Resour.">
        <title>The genomes of chicory, endive, great burdock and yacon provide insights into Asteraceae palaeo-polyploidization history and plant inulin production.</title>
        <authorList>
            <person name="Fan W."/>
            <person name="Wang S."/>
            <person name="Wang H."/>
            <person name="Wang A."/>
            <person name="Jiang F."/>
            <person name="Liu H."/>
            <person name="Zhao H."/>
            <person name="Xu D."/>
            <person name="Zhang Y."/>
        </authorList>
    </citation>
    <scope>NUCLEOTIDE SEQUENCE [LARGE SCALE GENOMIC DNA]</scope>
    <source>
        <strain evidence="2">cv. Niubang</strain>
    </source>
</reference>
<dbReference type="EMBL" id="CM042058">
    <property type="protein sequence ID" value="KAI3684947.1"/>
    <property type="molecule type" value="Genomic_DNA"/>
</dbReference>
<accession>A0ACB8YHG0</accession>
<name>A0ACB8YHG0_ARCLA</name>
<reference evidence="1 2" key="2">
    <citation type="journal article" date="2022" name="Mol. Ecol. Resour.">
        <title>The genomes of chicory, endive, great burdock and yacon provide insights into Asteraceae paleo-polyploidization history and plant inulin production.</title>
        <authorList>
            <person name="Fan W."/>
            <person name="Wang S."/>
            <person name="Wang H."/>
            <person name="Wang A."/>
            <person name="Jiang F."/>
            <person name="Liu H."/>
            <person name="Zhao H."/>
            <person name="Xu D."/>
            <person name="Zhang Y."/>
        </authorList>
    </citation>
    <scope>NUCLEOTIDE SEQUENCE [LARGE SCALE GENOMIC DNA]</scope>
    <source>
        <strain evidence="2">cv. Niubang</strain>
    </source>
</reference>
<keyword evidence="2" id="KW-1185">Reference proteome</keyword>
<evidence type="ECO:0000313" key="1">
    <source>
        <dbReference type="EMBL" id="KAI3684947.1"/>
    </source>
</evidence>
<sequence length="154" mass="16643">MNRYRTQPLCVTVSYFHRLITISNRQIGESQSIIGINITALSVTVRLWYVALTLCAVVAVWLCAVGEQVPPPVLLLSTRVNSKSVISSILVLPCPLFVTCATVALCDCAAVDLCGCGFVGCGFVDSTIDHRHHCINIFLGSPVQQPAGVFFPSF</sequence>
<comment type="caution">
    <text evidence="1">The sequence shown here is derived from an EMBL/GenBank/DDBJ whole genome shotgun (WGS) entry which is preliminary data.</text>
</comment>
<dbReference type="Proteomes" id="UP001055879">
    <property type="component" value="Linkage Group LG12"/>
</dbReference>
<organism evidence="1 2">
    <name type="scientific">Arctium lappa</name>
    <name type="common">Greater burdock</name>
    <name type="synonym">Lappa major</name>
    <dbReference type="NCBI Taxonomy" id="4217"/>
    <lineage>
        <taxon>Eukaryota</taxon>
        <taxon>Viridiplantae</taxon>
        <taxon>Streptophyta</taxon>
        <taxon>Embryophyta</taxon>
        <taxon>Tracheophyta</taxon>
        <taxon>Spermatophyta</taxon>
        <taxon>Magnoliopsida</taxon>
        <taxon>eudicotyledons</taxon>
        <taxon>Gunneridae</taxon>
        <taxon>Pentapetalae</taxon>
        <taxon>asterids</taxon>
        <taxon>campanulids</taxon>
        <taxon>Asterales</taxon>
        <taxon>Asteraceae</taxon>
        <taxon>Carduoideae</taxon>
        <taxon>Cardueae</taxon>
        <taxon>Arctiinae</taxon>
        <taxon>Arctium</taxon>
    </lineage>
</organism>
<gene>
    <name evidence="1" type="ORF">L6452_34176</name>
</gene>
<proteinExistence type="predicted"/>
<protein>
    <submittedName>
        <fullName evidence="1">Uncharacterized protein</fullName>
    </submittedName>
</protein>
<evidence type="ECO:0000313" key="2">
    <source>
        <dbReference type="Proteomes" id="UP001055879"/>
    </source>
</evidence>